<feature type="transmembrane region" description="Helical" evidence="6">
    <location>
        <begin position="213"/>
        <end position="237"/>
    </location>
</feature>
<evidence type="ECO:0000256" key="6">
    <source>
        <dbReference type="SAM" id="Phobius"/>
    </source>
</evidence>
<protein>
    <submittedName>
        <fullName evidence="7">Uncharacterized protein</fullName>
    </submittedName>
</protein>
<keyword evidence="8" id="KW-1185">Reference proteome</keyword>
<evidence type="ECO:0000313" key="8">
    <source>
        <dbReference type="Proteomes" id="UP000734854"/>
    </source>
</evidence>
<keyword evidence="4 6" id="KW-1133">Transmembrane helix</keyword>
<feature type="transmembrane region" description="Helical" evidence="6">
    <location>
        <begin position="183"/>
        <end position="201"/>
    </location>
</feature>
<evidence type="ECO:0000256" key="2">
    <source>
        <dbReference type="ARBA" id="ARBA00010199"/>
    </source>
</evidence>
<sequence>MEWPDMKNQGSAKQNDLDDYITDNVQDMDVRHADQHPTLESVATVAIERTTDQWDENRWVDELQQVDKVVCMKRQQIEKQGAGNLLNAVVDPILIFLLGLGIGVGFLVGRTIAVLITMTISTSKAAREGPVPMASHQICLQVWLVISLLNDALALTGQALLASEYTKKNYKQARIIVYRGLQVCQNNVTGIALSVLLFFGFESFSTLFTTDFAVLQIASSGVLFVSISQPINAIAFVIDGVYSRRHLRLFVCCIFNGLISSTLTIQQHYFFTSSLP</sequence>
<dbReference type="GO" id="GO:0015297">
    <property type="term" value="F:antiporter activity"/>
    <property type="evidence" value="ECO:0007669"/>
    <property type="project" value="InterPro"/>
</dbReference>
<comment type="similarity">
    <text evidence="2">Belongs to the multi antimicrobial extrusion (MATE) (TC 2.A.66.1) family.</text>
</comment>
<reference evidence="7 8" key="1">
    <citation type="submission" date="2020-08" db="EMBL/GenBank/DDBJ databases">
        <title>Plant Genome Project.</title>
        <authorList>
            <person name="Zhang R.-G."/>
        </authorList>
    </citation>
    <scope>NUCLEOTIDE SEQUENCE [LARGE SCALE GENOMIC DNA]</scope>
    <source>
        <tissue evidence="7">Rhizome</tissue>
    </source>
</reference>
<comment type="caution">
    <text evidence="7">The sequence shown here is derived from an EMBL/GenBank/DDBJ whole genome shotgun (WGS) entry which is preliminary data.</text>
</comment>
<proteinExistence type="inferred from homology"/>
<dbReference type="InterPro" id="IPR044644">
    <property type="entry name" value="DinF-like"/>
</dbReference>
<dbReference type="GO" id="GO:0016020">
    <property type="term" value="C:membrane"/>
    <property type="evidence" value="ECO:0007669"/>
    <property type="project" value="UniProtKB-SubCell"/>
</dbReference>
<evidence type="ECO:0000256" key="3">
    <source>
        <dbReference type="ARBA" id="ARBA00022692"/>
    </source>
</evidence>
<name>A0A8J5GL61_ZINOF</name>
<organism evidence="7 8">
    <name type="scientific">Zingiber officinale</name>
    <name type="common">Ginger</name>
    <name type="synonym">Amomum zingiber</name>
    <dbReference type="NCBI Taxonomy" id="94328"/>
    <lineage>
        <taxon>Eukaryota</taxon>
        <taxon>Viridiplantae</taxon>
        <taxon>Streptophyta</taxon>
        <taxon>Embryophyta</taxon>
        <taxon>Tracheophyta</taxon>
        <taxon>Spermatophyta</taxon>
        <taxon>Magnoliopsida</taxon>
        <taxon>Liliopsida</taxon>
        <taxon>Zingiberales</taxon>
        <taxon>Zingiberaceae</taxon>
        <taxon>Zingiber</taxon>
    </lineage>
</organism>
<dbReference type="InterPro" id="IPR002528">
    <property type="entry name" value="MATE_fam"/>
</dbReference>
<accession>A0A8J5GL61</accession>
<evidence type="ECO:0000256" key="1">
    <source>
        <dbReference type="ARBA" id="ARBA00004141"/>
    </source>
</evidence>
<dbReference type="AlphaFoldDB" id="A0A8J5GL61"/>
<evidence type="ECO:0000313" key="7">
    <source>
        <dbReference type="EMBL" id="KAG6503533.1"/>
    </source>
</evidence>
<dbReference type="Pfam" id="PF01554">
    <property type="entry name" value="MatE"/>
    <property type="match status" value="1"/>
</dbReference>
<dbReference type="EMBL" id="JACMSC010000010">
    <property type="protein sequence ID" value="KAG6503533.1"/>
    <property type="molecule type" value="Genomic_DNA"/>
</dbReference>
<feature type="transmembrane region" description="Helical" evidence="6">
    <location>
        <begin position="249"/>
        <end position="270"/>
    </location>
</feature>
<feature type="transmembrane region" description="Helical" evidence="6">
    <location>
        <begin position="93"/>
        <end position="120"/>
    </location>
</feature>
<evidence type="ECO:0000256" key="5">
    <source>
        <dbReference type="ARBA" id="ARBA00023136"/>
    </source>
</evidence>
<dbReference type="PANTHER" id="PTHR42893">
    <property type="entry name" value="PROTEIN DETOXIFICATION 44, CHLOROPLASTIC-RELATED"/>
    <property type="match status" value="1"/>
</dbReference>
<dbReference type="GO" id="GO:0042910">
    <property type="term" value="F:xenobiotic transmembrane transporter activity"/>
    <property type="evidence" value="ECO:0007669"/>
    <property type="project" value="InterPro"/>
</dbReference>
<keyword evidence="3 6" id="KW-0812">Transmembrane</keyword>
<evidence type="ECO:0000256" key="4">
    <source>
        <dbReference type="ARBA" id="ARBA00022989"/>
    </source>
</evidence>
<dbReference type="PANTHER" id="PTHR42893:SF46">
    <property type="entry name" value="PROTEIN DETOXIFICATION 44, CHLOROPLASTIC"/>
    <property type="match status" value="1"/>
</dbReference>
<dbReference type="Proteomes" id="UP000734854">
    <property type="component" value="Unassembled WGS sequence"/>
</dbReference>
<gene>
    <name evidence="7" type="ORF">ZIOFF_035848</name>
</gene>
<keyword evidence="5 6" id="KW-0472">Membrane</keyword>
<comment type="subcellular location">
    <subcellularLocation>
        <location evidence="1">Membrane</location>
        <topology evidence="1">Multi-pass membrane protein</topology>
    </subcellularLocation>
</comment>